<keyword evidence="2" id="KW-1185">Reference proteome</keyword>
<dbReference type="AlphaFoldDB" id="A0A9P5YS28"/>
<name>A0A9P5YS28_9AGAR</name>
<organism evidence="1 2">
    <name type="scientific">Pholiota conissans</name>
    <dbReference type="NCBI Taxonomy" id="109636"/>
    <lineage>
        <taxon>Eukaryota</taxon>
        <taxon>Fungi</taxon>
        <taxon>Dikarya</taxon>
        <taxon>Basidiomycota</taxon>
        <taxon>Agaricomycotina</taxon>
        <taxon>Agaricomycetes</taxon>
        <taxon>Agaricomycetidae</taxon>
        <taxon>Agaricales</taxon>
        <taxon>Agaricineae</taxon>
        <taxon>Strophariaceae</taxon>
        <taxon>Pholiota</taxon>
    </lineage>
</organism>
<reference evidence="1" key="1">
    <citation type="submission" date="2020-11" db="EMBL/GenBank/DDBJ databases">
        <authorList>
            <consortium name="DOE Joint Genome Institute"/>
            <person name="Ahrendt S."/>
            <person name="Riley R."/>
            <person name="Andreopoulos W."/>
            <person name="Labutti K."/>
            <person name="Pangilinan J."/>
            <person name="Ruiz-Duenas F.J."/>
            <person name="Barrasa J.M."/>
            <person name="Sanchez-Garcia M."/>
            <person name="Camarero S."/>
            <person name="Miyauchi S."/>
            <person name="Serrano A."/>
            <person name="Linde D."/>
            <person name="Babiker R."/>
            <person name="Drula E."/>
            <person name="Ayuso-Fernandez I."/>
            <person name="Pacheco R."/>
            <person name="Padilla G."/>
            <person name="Ferreira P."/>
            <person name="Barriuso J."/>
            <person name="Kellner H."/>
            <person name="Castanera R."/>
            <person name="Alfaro M."/>
            <person name="Ramirez L."/>
            <person name="Pisabarro A.G."/>
            <person name="Kuo A."/>
            <person name="Tritt A."/>
            <person name="Lipzen A."/>
            <person name="He G."/>
            <person name="Yan M."/>
            <person name="Ng V."/>
            <person name="Cullen D."/>
            <person name="Martin F."/>
            <person name="Rosso M.-N."/>
            <person name="Henrissat B."/>
            <person name="Hibbett D."/>
            <person name="Martinez A.T."/>
            <person name="Grigoriev I.V."/>
        </authorList>
    </citation>
    <scope>NUCLEOTIDE SEQUENCE</scope>
    <source>
        <strain evidence="1">CIRM-BRFM 674</strain>
    </source>
</reference>
<protein>
    <submittedName>
        <fullName evidence="1">Uncharacterized protein</fullName>
    </submittedName>
</protein>
<evidence type="ECO:0000313" key="1">
    <source>
        <dbReference type="EMBL" id="KAF9472921.1"/>
    </source>
</evidence>
<dbReference type="EMBL" id="MU155486">
    <property type="protein sequence ID" value="KAF9472921.1"/>
    <property type="molecule type" value="Genomic_DNA"/>
</dbReference>
<gene>
    <name evidence="1" type="ORF">BDN70DRAFT_424505</name>
</gene>
<proteinExistence type="predicted"/>
<sequence length="60" mass="7418">MEREKGRHEQRSRLRTQRDRYVLERMSRRRSGQPKECRAKRNRELRRIMVDDGVSVFSTK</sequence>
<comment type="caution">
    <text evidence="1">The sequence shown here is derived from an EMBL/GenBank/DDBJ whole genome shotgun (WGS) entry which is preliminary data.</text>
</comment>
<dbReference type="Proteomes" id="UP000807469">
    <property type="component" value="Unassembled WGS sequence"/>
</dbReference>
<accession>A0A9P5YS28</accession>
<evidence type="ECO:0000313" key="2">
    <source>
        <dbReference type="Proteomes" id="UP000807469"/>
    </source>
</evidence>